<keyword evidence="2" id="KW-0812">Transmembrane</keyword>
<reference evidence="4" key="1">
    <citation type="submission" date="2020-05" db="EMBL/GenBank/DDBJ databases">
        <authorList>
            <person name="Chiriac C."/>
            <person name="Salcher M."/>
            <person name="Ghai R."/>
            <person name="Kavagutti S V."/>
        </authorList>
    </citation>
    <scope>NUCLEOTIDE SEQUENCE</scope>
</reference>
<evidence type="ECO:0000256" key="1">
    <source>
        <dbReference type="ARBA" id="ARBA00008725"/>
    </source>
</evidence>
<proteinExistence type="inferred from homology"/>
<accession>A0A6J5Y964</accession>
<evidence type="ECO:0000313" key="5">
    <source>
        <dbReference type="EMBL" id="CAB4935155.1"/>
    </source>
</evidence>
<name>A0A6J5Y964_9ZZZZ</name>
<dbReference type="Pfam" id="PF12849">
    <property type="entry name" value="PBP_like_2"/>
    <property type="match status" value="1"/>
</dbReference>
<organism evidence="4">
    <name type="scientific">freshwater metagenome</name>
    <dbReference type="NCBI Taxonomy" id="449393"/>
    <lineage>
        <taxon>unclassified sequences</taxon>
        <taxon>metagenomes</taxon>
        <taxon>ecological metagenomes</taxon>
    </lineage>
</organism>
<dbReference type="InterPro" id="IPR024370">
    <property type="entry name" value="PBP_domain"/>
</dbReference>
<dbReference type="PANTHER" id="PTHR42996:SF1">
    <property type="entry name" value="PHOSPHATE-BINDING PROTEIN PSTS"/>
    <property type="match status" value="1"/>
</dbReference>
<keyword evidence="2" id="KW-1133">Transmembrane helix</keyword>
<keyword evidence="2" id="KW-0472">Membrane</keyword>
<dbReference type="SUPFAM" id="SSF53850">
    <property type="entry name" value="Periplasmic binding protein-like II"/>
    <property type="match status" value="1"/>
</dbReference>
<dbReference type="EMBL" id="CAFBNC010000036">
    <property type="protein sequence ID" value="CAB4935155.1"/>
    <property type="molecule type" value="Genomic_DNA"/>
</dbReference>
<dbReference type="EMBL" id="CAEMXZ010000003">
    <property type="protein sequence ID" value="CAB4322393.1"/>
    <property type="molecule type" value="Genomic_DNA"/>
</dbReference>
<gene>
    <name evidence="4" type="ORF">UFOPK1392_00127</name>
    <name evidence="5" type="ORF">UFOPK3733_00912</name>
</gene>
<feature type="domain" description="PBP" evidence="3">
    <location>
        <begin position="33"/>
        <end position="355"/>
    </location>
</feature>
<evidence type="ECO:0000259" key="3">
    <source>
        <dbReference type="Pfam" id="PF12849"/>
    </source>
</evidence>
<dbReference type="Gene3D" id="3.40.190.10">
    <property type="entry name" value="Periplasmic binding protein-like II"/>
    <property type="match status" value="2"/>
</dbReference>
<sequence>MSRSRRRSSFQRIVGAFVAFVVAALAAVGVAPSASAAPARINGQGSSYVALAMQQWVADAQTSGLQVNYLPTGSPGGLTSFGQSLADFAGTEAEFSALSTQGIGDTRGYQYVPSVAGAVAVMYNVQDAAGRKVDYLHLSRRTIARIFTGDITTWSDPAITSDNKGLVLPNQPINVVYRGGQSGTTGLFYDFVANVAPDVFGPWAARNSFPTAVRIIQLDSSPSFVPKSQAFQGSDQIAQFVGSGQGLWSIGYDEFGYAKTYDVPAAWVENAAGESVLPYAENISAALETATLRPDLSQELSGVYNSTNPIAYPISAYSYIVTQCAESADRPTCRGAYPNAGITETLTKWLRYIACEGQVNMARIGYSPLPPNLSQEVANSIARLTGQAPEQLTQANCANPRFGGSVGDGGTPPVDPIKNVDVIGGENAVGSEFDAAGGATTGNGGTTSSGGGSTDWRRATPVAYVGPSIASSNGIAVLFLLLVMAVPVIVGAVLARRRRSDSSLG</sequence>
<feature type="transmembrane region" description="Helical" evidence="2">
    <location>
        <begin position="475"/>
        <end position="495"/>
    </location>
</feature>
<evidence type="ECO:0000313" key="4">
    <source>
        <dbReference type="EMBL" id="CAB4322393.1"/>
    </source>
</evidence>
<evidence type="ECO:0000256" key="2">
    <source>
        <dbReference type="SAM" id="Phobius"/>
    </source>
</evidence>
<dbReference type="AlphaFoldDB" id="A0A6J5Y964"/>
<protein>
    <submittedName>
        <fullName evidence="4">Unannotated protein</fullName>
    </submittedName>
</protein>
<comment type="similarity">
    <text evidence="1">Belongs to the PstS family.</text>
</comment>
<dbReference type="InterPro" id="IPR050962">
    <property type="entry name" value="Phosphate-bind_PstS"/>
</dbReference>
<dbReference type="PANTHER" id="PTHR42996">
    <property type="entry name" value="PHOSPHATE-BINDING PROTEIN PSTS"/>
    <property type="match status" value="1"/>
</dbReference>